<sequence>MEILLFSSTKELAVAVAVVAVATREVVAVVATAEAVAGIAVAAATAAAVATAAAAAGVVPIVEVDGNLLAAKFLNFWMFDHVVKIMDVQIFGCETGVPVLEEDLVRSDSEREE</sequence>
<accession>A0A843T9U3</accession>
<evidence type="ECO:0000313" key="2">
    <source>
        <dbReference type="Proteomes" id="UP000652761"/>
    </source>
</evidence>
<keyword evidence="2" id="KW-1185">Reference proteome</keyword>
<gene>
    <name evidence="1" type="ORF">Taro_000115</name>
</gene>
<dbReference type="Proteomes" id="UP000652761">
    <property type="component" value="Unassembled WGS sequence"/>
</dbReference>
<name>A0A843T9U3_COLES</name>
<reference evidence="1" key="1">
    <citation type="submission" date="2017-07" db="EMBL/GenBank/DDBJ databases">
        <title>Taro Niue Genome Assembly and Annotation.</title>
        <authorList>
            <person name="Atibalentja N."/>
            <person name="Keating K."/>
            <person name="Fields C.J."/>
        </authorList>
    </citation>
    <scope>NUCLEOTIDE SEQUENCE</scope>
    <source>
        <strain evidence="1">Niue_2</strain>
        <tissue evidence="1">Leaf</tissue>
    </source>
</reference>
<dbReference type="EMBL" id="NMUH01000002">
    <property type="protein sequence ID" value="MQL67825.1"/>
    <property type="molecule type" value="Genomic_DNA"/>
</dbReference>
<protein>
    <submittedName>
        <fullName evidence="1">Uncharacterized protein</fullName>
    </submittedName>
</protein>
<comment type="caution">
    <text evidence="1">The sequence shown here is derived from an EMBL/GenBank/DDBJ whole genome shotgun (WGS) entry which is preliminary data.</text>
</comment>
<evidence type="ECO:0000313" key="1">
    <source>
        <dbReference type="EMBL" id="MQL67825.1"/>
    </source>
</evidence>
<proteinExistence type="predicted"/>
<dbReference type="AlphaFoldDB" id="A0A843T9U3"/>
<organism evidence="1 2">
    <name type="scientific">Colocasia esculenta</name>
    <name type="common">Wild taro</name>
    <name type="synonym">Arum esculentum</name>
    <dbReference type="NCBI Taxonomy" id="4460"/>
    <lineage>
        <taxon>Eukaryota</taxon>
        <taxon>Viridiplantae</taxon>
        <taxon>Streptophyta</taxon>
        <taxon>Embryophyta</taxon>
        <taxon>Tracheophyta</taxon>
        <taxon>Spermatophyta</taxon>
        <taxon>Magnoliopsida</taxon>
        <taxon>Liliopsida</taxon>
        <taxon>Araceae</taxon>
        <taxon>Aroideae</taxon>
        <taxon>Colocasieae</taxon>
        <taxon>Colocasia</taxon>
    </lineage>
</organism>